<evidence type="ECO:0000256" key="1">
    <source>
        <dbReference type="ARBA" id="ARBA00004141"/>
    </source>
</evidence>
<evidence type="ECO:0000256" key="4">
    <source>
        <dbReference type="ARBA" id="ARBA00023136"/>
    </source>
</evidence>
<evidence type="ECO:0000256" key="5">
    <source>
        <dbReference type="SAM" id="Phobius"/>
    </source>
</evidence>
<dbReference type="PANTHER" id="PTHR31357">
    <property type="entry name" value="SERPENTINE RECEPTOR CLASS ALPHA-10"/>
    <property type="match status" value="1"/>
</dbReference>
<feature type="transmembrane region" description="Helical" evidence="5">
    <location>
        <begin position="73"/>
        <end position="95"/>
    </location>
</feature>
<feature type="transmembrane region" description="Helical" evidence="5">
    <location>
        <begin position="205"/>
        <end position="227"/>
    </location>
</feature>
<dbReference type="EMBL" id="CATQJL010000316">
    <property type="protein sequence ID" value="CAJ0606399.1"/>
    <property type="molecule type" value="Genomic_DNA"/>
</dbReference>
<keyword evidence="2 5" id="KW-0812">Transmembrane</keyword>
<dbReference type="PROSITE" id="PS51257">
    <property type="entry name" value="PROKAR_LIPOPROTEIN"/>
    <property type="match status" value="1"/>
</dbReference>
<dbReference type="GO" id="GO:0004984">
    <property type="term" value="F:olfactory receptor activity"/>
    <property type="evidence" value="ECO:0007669"/>
    <property type="project" value="TreeGrafter"/>
</dbReference>
<feature type="transmembrane region" description="Helical" evidence="5">
    <location>
        <begin position="15"/>
        <end position="37"/>
    </location>
</feature>
<keyword evidence="3 5" id="KW-1133">Transmembrane helix</keyword>
<dbReference type="PANTHER" id="PTHR31357:SF17">
    <property type="entry name" value="G_PROTEIN_RECEP_F1_2 DOMAIN-CONTAINING PROTEIN"/>
    <property type="match status" value="1"/>
</dbReference>
<reference evidence="6" key="1">
    <citation type="submission" date="2023-07" db="EMBL/GenBank/DDBJ databases">
        <authorList>
            <consortium name="CYATHOMIX"/>
        </authorList>
    </citation>
    <scope>NUCLEOTIDE SEQUENCE</scope>
    <source>
        <strain evidence="6">N/A</strain>
    </source>
</reference>
<dbReference type="InterPro" id="IPR051080">
    <property type="entry name" value="Nematode_rcpt-like_serp_alpha"/>
</dbReference>
<dbReference type="Proteomes" id="UP001176961">
    <property type="component" value="Unassembled WGS sequence"/>
</dbReference>
<dbReference type="Pfam" id="PF10292">
    <property type="entry name" value="7TM_GPCR_Srab"/>
    <property type="match status" value="1"/>
</dbReference>
<feature type="transmembrane region" description="Helical" evidence="5">
    <location>
        <begin position="168"/>
        <end position="193"/>
    </location>
</feature>
<feature type="transmembrane region" description="Helical" evidence="5">
    <location>
        <begin position="115"/>
        <end position="141"/>
    </location>
</feature>
<gene>
    <name evidence="6" type="ORF">CYNAS_LOCUS18382</name>
</gene>
<evidence type="ECO:0000256" key="3">
    <source>
        <dbReference type="ARBA" id="ARBA00022989"/>
    </source>
</evidence>
<evidence type="ECO:0000256" key="2">
    <source>
        <dbReference type="ARBA" id="ARBA00022692"/>
    </source>
</evidence>
<evidence type="ECO:0008006" key="8">
    <source>
        <dbReference type="Google" id="ProtNLM"/>
    </source>
</evidence>
<dbReference type="AlphaFoldDB" id="A0AA36H959"/>
<protein>
    <recommendedName>
        <fullName evidence="8">G protein-coupled receptor</fullName>
    </recommendedName>
</protein>
<organism evidence="6 7">
    <name type="scientific">Cylicocyclus nassatus</name>
    <name type="common">Nematode worm</name>
    <dbReference type="NCBI Taxonomy" id="53992"/>
    <lineage>
        <taxon>Eukaryota</taxon>
        <taxon>Metazoa</taxon>
        <taxon>Ecdysozoa</taxon>
        <taxon>Nematoda</taxon>
        <taxon>Chromadorea</taxon>
        <taxon>Rhabditida</taxon>
        <taxon>Rhabditina</taxon>
        <taxon>Rhabditomorpha</taxon>
        <taxon>Strongyloidea</taxon>
        <taxon>Strongylidae</taxon>
        <taxon>Cylicocyclus</taxon>
    </lineage>
</organism>
<keyword evidence="4 5" id="KW-0472">Membrane</keyword>
<evidence type="ECO:0000313" key="6">
    <source>
        <dbReference type="EMBL" id="CAJ0606399.1"/>
    </source>
</evidence>
<keyword evidence="7" id="KW-1185">Reference proteome</keyword>
<accession>A0AA36H959</accession>
<evidence type="ECO:0000313" key="7">
    <source>
        <dbReference type="Proteomes" id="UP001176961"/>
    </source>
</evidence>
<name>A0AA36H959_CYLNA</name>
<comment type="subcellular location">
    <subcellularLocation>
        <location evidence="1">Membrane</location>
        <topology evidence="1">Multi-pass membrane protein</topology>
    </subcellularLocation>
</comment>
<dbReference type="InterPro" id="IPR019408">
    <property type="entry name" value="7TM_GPCR_serpentine_rcpt_Srab"/>
</dbReference>
<comment type="caution">
    <text evidence="6">The sequence shown here is derived from an EMBL/GenBank/DDBJ whole genome shotgun (WGS) entry which is preliminary data.</text>
</comment>
<dbReference type="GO" id="GO:0016020">
    <property type="term" value="C:membrane"/>
    <property type="evidence" value="ECO:0007669"/>
    <property type="project" value="UniProtKB-SubCell"/>
</dbReference>
<sequence length="267" mass="30163">MSCMDFKPLIASNGFLMVISSQGIAAACSAVISVIAARRCMNLHFHVNCRVGLAVERAIALSKRHHYETSSSMTGFTITGSCMIVGTAVSIWSLMQMNLHTKVAYCSVGTIDTAFRIRISSFILCGVDFFALMSTILVIYFNELAFKRKYFDLQSSYQLQENIDVIRLVLPLTLFQAICHSIFITSTAVLTTFEDSLSLVTYRTLFAAVYIVPYYTMIAPLILLLLLRWSSKKRAMKLLTLTRPVNELDVYFTAYSKMWLYNIAERH</sequence>
<proteinExistence type="predicted"/>